<dbReference type="PANTHER" id="PTHR11390:SF21">
    <property type="entry name" value="DNA TOPOISOMERASE 3-ALPHA"/>
    <property type="match status" value="1"/>
</dbReference>
<dbReference type="PROSITE" id="PS50880">
    <property type="entry name" value="TOPRIM"/>
    <property type="match status" value="1"/>
</dbReference>
<keyword evidence="11" id="KW-0175">Coiled coil</keyword>
<dbReference type="Pfam" id="PF01751">
    <property type="entry name" value="Toprim"/>
    <property type="match status" value="1"/>
</dbReference>
<evidence type="ECO:0000256" key="10">
    <source>
        <dbReference type="ARBA" id="ARBA00032877"/>
    </source>
</evidence>
<keyword evidence="6 14" id="KW-0413">Isomerase</keyword>
<dbReference type="InterPro" id="IPR000380">
    <property type="entry name" value="Topo_IA"/>
</dbReference>
<dbReference type="InterPro" id="IPR006171">
    <property type="entry name" value="TOPRIM_dom"/>
</dbReference>
<dbReference type="GO" id="GO:0006265">
    <property type="term" value="P:DNA topological change"/>
    <property type="evidence" value="ECO:0007669"/>
    <property type="project" value="InterPro"/>
</dbReference>
<keyword evidence="4" id="KW-0799">Topoisomerase</keyword>
<name>A0A377GQ66_9FUSO</name>
<dbReference type="GO" id="GO:0003677">
    <property type="term" value="F:DNA binding"/>
    <property type="evidence" value="ECO:0007669"/>
    <property type="project" value="UniProtKB-KW"/>
</dbReference>
<evidence type="ECO:0000256" key="3">
    <source>
        <dbReference type="ARBA" id="ARBA00012891"/>
    </source>
</evidence>
<protein>
    <recommendedName>
        <fullName evidence="3">DNA topoisomerase</fullName>
        <ecNumber evidence="3">5.6.2.1</ecNumber>
    </recommendedName>
    <alternativeName>
        <fullName evidence="10">Omega-protein</fullName>
    </alternativeName>
    <alternativeName>
        <fullName evidence="9">Relaxing enzyme</fullName>
    </alternativeName>
    <alternativeName>
        <fullName evidence="7">Swivelase</fullName>
    </alternativeName>
    <alternativeName>
        <fullName evidence="8">Untwisting enzyme</fullName>
    </alternativeName>
</protein>
<evidence type="ECO:0000313" key="14">
    <source>
        <dbReference type="EMBL" id="STO26858.1"/>
    </source>
</evidence>
<evidence type="ECO:0000256" key="6">
    <source>
        <dbReference type="ARBA" id="ARBA00023235"/>
    </source>
</evidence>
<comment type="catalytic activity">
    <reaction evidence="1">
        <text>ATP-independent breakage of single-stranded DNA, followed by passage and rejoining.</text>
        <dbReference type="EC" id="5.6.2.1"/>
    </reaction>
</comment>
<comment type="similarity">
    <text evidence="2">Belongs to the type IA topoisomerase family.</text>
</comment>
<feature type="domain" description="Toprim" evidence="12">
    <location>
        <begin position="2"/>
        <end position="138"/>
    </location>
</feature>
<evidence type="ECO:0000256" key="4">
    <source>
        <dbReference type="ARBA" id="ARBA00023029"/>
    </source>
</evidence>
<evidence type="ECO:0000256" key="8">
    <source>
        <dbReference type="ARBA" id="ARBA00031985"/>
    </source>
</evidence>
<dbReference type="AlphaFoldDB" id="A0A377GQ66"/>
<dbReference type="InterPro" id="IPR023405">
    <property type="entry name" value="Topo_IA_core_domain"/>
</dbReference>
<proteinExistence type="inferred from homology"/>
<reference evidence="14 15" key="1">
    <citation type="submission" date="2018-06" db="EMBL/GenBank/DDBJ databases">
        <authorList>
            <consortium name="Pathogen Informatics"/>
            <person name="Doyle S."/>
        </authorList>
    </citation>
    <scope>NUCLEOTIDE SEQUENCE [LARGE SCALE GENOMIC DNA]</scope>
    <source>
        <strain evidence="14 15">NCTC10723</strain>
    </source>
</reference>
<evidence type="ECO:0000256" key="7">
    <source>
        <dbReference type="ARBA" id="ARBA00030003"/>
    </source>
</evidence>
<dbReference type="InterPro" id="IPR003602">
    <property type="entry name" value="Topo_IA_DNA-bd_dom"/>
</dbReference>
<evidence type="ECO:0000259" key="13">
    <source>
        <dbReference type="PROSITE" id="PS52039"/>
    </source>
</evidence>
<feature type="coiled-coil region" evidence="11">
    <location>
        <begin position="552"/>
        <end position="586"/>
    </location>
</feature>
<dbReference type="InterPro" id="IPR013825">
    <property type="entry name" value="Topo_IA_cen_sub2"/>
</dbReference>
<dbReference type="InterPro" id="IPR023406">
    <property type="entry name" value="Topo_IA_AS"/>
</dbReference>
<evidence type="ECO:0000256" key="9">
    <source>
        <dbReference type="ARBA" id="ARBA00032235"/>
    </source>
</evidence>
<dbReference type="GO" id="GO:0043597">
    <property type="term" value="C:cytoplasmic replication fork"/>
    <property type="evidence" value="ECO:0007669"/>
    <property type="project" value="TreeGrafter"/>
</dbReference>
<dbReference type="Pfam" id="PF01131">
    <property type="entry name" value="Topoisom_bac"/>
    <property type="match status" value="1"/>
</dbReference>
<dbReference type="SMART" id="SM00493">
    <property type="entry name" value="TOPRIM"/>
    <property type="match status" value="1"/>
</dbReference>
<dbReference type="RefSeq" id="WP_115268155.1">
    <property type="nucleotide sequence ID" value="NZ_UGGU01000001.1"/>
</dbReference>
<dbReference type="GO" id="GO:0003917">
    <property type="term" value="F:DNA topoisomerase type I (single strand cut, ATP-independent) activity"/>
    <property type="evidence" value="ECO:0007669"/>
    <property type="project" value="UniProtKB-EC"/>
</dbReference>
<sequence>MKKLIIAEKPSLAKNIANALGVKERKDGYIENSEYIISWAFGHILELYSIYDYLNNNEIKWNEIPLPFVPKDFLYKLKNDEGIKKQFKILKELINRNDVEEIINCGDADREGQLIIDNIIKEIGTNKTIKRLWLPEQTDETIRKEIQNLKNNKDYRNLYNEGLARTEVDWLLGINLTVYLTVKSGQKLACGRVLIPIIKYIYDRDMEIKNFISKNYYQVEGILEKDNIKVTLTDERKEDTKEKANEIAKKLSGKVKIIEIEKKEVTKQASKLFSLSTLQSFLSKNYKIDFASSLKIIQKLYENGYITYPRTNTEYLAENEKNKVKELIKVIDVHDELDFLDSKRIFDSSKIESHSAITPTKKIPQELTGNEKIIYEIVKNRFIANFLKEKTLTEKTTIVIQSLNDKNITFKLTGEAIIQEGFYKYESKDFKNELPHFTENEEFEIIFEAKEKKTSPPKKISEEELSNYLKNPFKKELKDSDDEDYKAILEGVEIGTEATRTGIIENAKKYGYISQNKSNYSIEMLGEKLIEILDKLNINLYSERTVEFSKLLKKIYREEKSIEDILNLAEEELKSIINQNIEIEKIKKDETLESLGTCPMCKKGQVHQKKSKEGKIFYTCSNQECKFFLWEDTKHFNNPIKVTKVKLKGMLAGKKQAFKMSNKEGKEYEAYLKLKLNGIYVNFEIDGFKNKKADN</sequence>
<accession>A0A377GQ66</accession>
<evidence type="ECO:0000313" key="15">
    <source>
        <dbReference type="Proteomes" id="UP000255328"/>
    </source>
</evidence>
<dbReference type="PANTHER" id="PTHR11390">
    <property type="entry name" value="PROKARYOTIC DNA TOPOISOMERASE"/>
    <property type="match status" value="1"/>
</dbReference>
<dbReference type="Gene3D" id="1.10.460.10">
    <property type="entry name" value="Topoisomerase I, domain 2"/>
    <property type="match status" value="1"/>
</dbReference>
<dbReference type="GO" id="GO:0006310">
    <property type="term" value="P:DNA recombination"/>
    <property type="evidence" value="ECO:0007669"/>
    <property type="project" value="TreeGrafter"/>
</dbReference>
<dbReference type="InterPro" id="IPR003601">
    <property type="entry name" value="Topo_IA_2"/>
</dbReference>
<dbReference type="EMBL" id="UGGU01000001">
    <property type="protein sequence ID" value="STO26858.1"/>
    <property type="molecule type" value="Genomic_DNA"/>
</dbReference>
<dbReference type="PRINTS" id="PR00417">
    <property type="entry name" value="PRTPISMRASEI"/>
</dbReference>
<dbReference type="SUPFAM" id="SSF56712">
    <property type="entry name" value="Prokaryotic type I DNA topoisomerase"/>
    <property type="match status" value="1"/>
</dbReference>
<dbReference type="InterPro" id="IPR013497">
    <property type="entry name" value="Topo_IA_cen"/>
</dbReference>
<dbReference type="CDD" id="cd03362">
    <property type="entry name" value="TOPRIM_TopoIA_TopoIII"/>
    <property type="match status" value="1"/>
</dbReference>
<evidence type="ECO:0000256" key="1">
    <source>
        <dbReference type="ARBA" id="ARBA00000213"/>
    </source>
</evidence>
<dbReference type="PROSITE" id="PS00396">
    <property type="entry name" value="TOPO_IA_1"/>
    <property type="match status" value="1"/>
</dbReference>
<dbReference type="GO" id="GO:0006281">
    <property type="term" value="P:DNA repair"/>
    <property type="evidence" value="ECO:0007669"/>
    <property type="project" value="TreeGrafter"/>
</dbReference>
<dbReference type="InterPro" id="IPR034144">
    <property type="entry name" value="TOPRIM_TopoIII"/>
</dbReference>
<dbReference type="Proteomes" id="UP000255328">
    <property type="component" value="Unassembled WGS sequence"/>
</dbReference>
<dbReference type="SMART" id="SM00437">
    <property type="entry name" value="TOP1Ac"/>
    <property type="match status" value="1"/>
</dbReference>
<dbReference type="Gene3D" id="1.10.290.10">
    <property type="entry name" value="Topoisomerase I, domain 4"/>
    <property type="match status" value="1"/>
</dbReference>
<dbReference type="Gene3D" id="2.70.20.10">
    <property type="entry name" value="Topoisomerase I, domain 3"/>
    <property type="match status" value="1"/>
</dbReference>
<dbReference type="EC" id="5.6.2.1" evidence="3"/>
<dbReference type="InterPro" id="IPR013824">
    <property type="entry name" value="Topo_IA_cen_sub1"/>
</dbReference>
<evidence type="ECO:0000256" key="5">
    <source>
        <dbReference type="ARBA" id="ARBA00023125"/>
    </source>
</evidence>
<dbReference type="Gene3D" id="3.40.50.140">
    <property type="match status" value="1"/>
</dbReference>
<dbReference type="PROSITE" id="PS52039">
    <property type="entry name" value="TOPO_IA_2"/>
    <property type="match status" value="1"/>
</dbReference>
<organism evidence="14 15">
    <name type="scientific">Fusobacterium necrogenes</name>
    <dbReference type="NCBI Taxonomy" id="858"/>
    <lineage>
        <taxon>Bacteria</taxon>
        <taxon>Fusobacteriati</taxon>
        <taxon>Fusobacteriota</taxon>
        <taxon>Fusobacteriia</taxon>
        <taxon>Fusobacteriales</taxon>
        <taxon>Fusobacteriaceae</taxon>
        <taxon>Fusobacterium</taxon>
    </lineage>
</organism>
<evidence type="ECO:0000259" key="12">
    <source>
        <dbReference type="PROSITE" id="PS50880"/>
    </source>
</evidence>
<gene>
    <name evidence="14" type="primary">topB_1</name>
    <name evidence="14" type="ORF">NCTC10723_00018</name>
</gene>
<dbReference type="OrthoDB" id="9803554at2"/>
<keyword evidence="15" id="KW-1185">Reference proteome</keyword>
<evidence type="ECO:0000256" key="11">
    <source>
        <dbReference type="SAM" id="Coils"/>
    </source>
</evidence>
<keyword evidence="5" id="KW-0238">DNA-binding</keyword>
<dbReference type="SMART" id="SM00436">
    <property type="entry name" value="TOP1Bc"/>
    <property type="match status" value="1"/>
</dbReference>
<dbReference type="InterPro" id="IPR013826">
    <property type="entry name" value="Topo_IA_cen_sub3"/>
</dbReference>
<evidence type="ECO:0000256" key="2">
    <source>
        <dbReference type="ARBA" id="ARBA00009446"/>
    </source>
</evidence>
<feature type="domain" description="Topo IA-type catalytic" evidence="13">
    <location>
        <begin position="155"/>
        <end position="577"/>
    </location>
</feature>